<evidence type="ECO:0000256" key="2">
    <source>
        <dbReference type="SAM" id="SignalP"/>
    </source>
</evidence>
<protein>
    <submittedName>
        <fullName evidence="3">Uncharacterized protein</fullName>
    </submittedName>
</protein>
<reference evidence="4" key="1">
    <citation type="submission" date="2017-01" db="EMBL/GenBank/DDBJ databases">
        <authorList>
            <person name="Wang Y."/>
            <person name="White M."/>
            <person name="Kvist S."/>
            <person name="Moncalvo J.-M."/>
        </authorList>
    </citation>
    <scope>NUCLEOTIDE SEQUENCE [LARGE SCALE GENOMIC DNA]</scope>
    <source>
        <strain evidence="4">ID-206-W2</strain>
    </source>
</reference>
<dbReference type="OrthoDB" id="10553053at2759"/>
<evidence type="ECO:0000313" key="4">
    <source>
        <dbReference type="Proteomes" id="UP000187429"/>
    </source>
</evidence>
<dbReference type="Proteomes" id="UP000187429">
    <property type="component" value="Unassembled WGS sequence"/>
</dbReference>
<evidence type="ECO:0000256" key="1">
    <source>
        <dbReference type="SAM" id="MobiDB-lite"/>
    </source>
</evidence>
<keyword evidence="2" id="KW-0732">Signal</keyword>
<feature type="region of interest" description="Disordered" evidence="1">
    <location>
        <begin position="20"/>
        <end position="142"/>
    </location>
</feature>
<organism evidence="3 4">
    <name type="scientific">Smittium culicis</name>
    <dbReference type="NCBI Taxonomy" id="133412"/>
    <lineage>
        <taxon>Eukaryota</taxon>
        <taxon>Fungi</taxon>
        <taxon>Fungi incertae sedis</taxon>
        <taxon>Zoopagomycota</taxon>
        <taxon>Kickxellomycotina</taxon>
        <taxon>Harpellomycetes</taxon>
        <taxon>Harpellales</taxon>
        <taxon>Legeriomycetaceae</taxon>
        <taxon>Smittium</taxon>
    </lineage>
</organism>
<feature type="signal peptide" evidence="2">
    <location>
        <begin position="1"/>
        <end position="18"/>
    </location>
</feature>
<feature type="chain" id="PRO_5012819729" evidence="2">
    <location>
        <begin position="19"/>
        <end position="204"/>
    </location>
</feature>
<evidence type="ECO:0000313" key="3">
    <source>
        <dbReference type="EMBL" id="OMJ30193.1"/>
    </source>
</evidence>
<keyword evidence="4" id="KW-1185">Reference proteome</keyword>
<feature type="compositionally biased region" description="Low complexity" evidence="1">
    <location>
        <begin position="110"/>
        <end position="127"/>
    </location>
</feature>
<sequence>MLSKSLLAVLFFSATVFAQGGDSPAPDAQADSPIGGDTAIEMTGAPDIDQVPAPSPTGPGGIPPPVGPGGLPPPFGNRRPSRIPRPVGPGALPPSYGNDSYDNGYDHNRNNNNNNNNGYNDRGNNNGNNGGNYGGRKPSYDDGGAVRPIYTNVVTITQYPPPTYTRTIVVDPINTVTKFIDVTVFDCKVKPTPYGPIRPVPSYY</sequence>
<proteinExistence type="predicted"/>
<comment type="caution">
    <text evidence="3">The sequence shown here is derived from an EMBL/GenBank/DDBJ whole genome shotgun (WGS) entry which is preliminary data.</text>
</comment>
<gene>
    <name evidence="3" type="ORF">AYI69_g264</name>
</gene>
<feature type="compositionally biased region" description="Pro residues" evidence="1">
    <location>
        <begin position="53"/>
        <end position="75"/>
    </location>
</feature>
<name>A0A1R1YTI1_9FUNG</name>
<accession>A0A1R1YTI1</accession>
<dbReference type="EMBL" id="LSSM01000061">
    <property type="protein sequence ID" value="OMJ30193.1"/>
    <property type="molecule type" value="Genomic_DNA"/>
</dbReference>
<dbReference type="AlphaFoldDB" id="A0A1R1YTI1"/>